<dbReference type="InterPro" id="IPR032812">
    <property type="entry name" value="SbsA_Ig"/>
</dbReference>
<evidence type="ECO:0000259" key="2">
    <source>
        <dbReference type="PROSITE" id="PS50268"/>
    </source>
</evidence>
<gene>
    <name evidence="3" type="ORF">AW09_000606</name>
</gene>
<dbReference type="GO" id="GO:0005509">
    <property type="term" value="F:calcium ion binding"/>
    <property type="evidence" value="ECO:0007669"/>
    <property type="project" value="InterPro"/>
</dbReference>
<dbReference type="InterPro" id="IPR002126">
    <property type="entry name" value="Cadherin-like_dom"/>
</dbReference>
<dbReference type="InterPro" id="IPR015919">
    <property type="entry name" value="Cadherin-like_sf"/>
</dbReference>
<dbReference type="GO" id="GO:0007156">
    <property type="term" value="P:homophilic cell adhesion via plasma membrane adhesion molecules"/>
    <property type="evidence" value="ECO:0007669"/>
    <property type="project" value="InterPro"/>
</dbReference>
<dbReference type="Pfam" id="PF13753">
    <property type="entry name" value="SWM_repeat"/>
    <property type="match status" value="1"/>
</dbReference>
<proteinExistence type="predicted"/>
<feature type="domain" description="Cadherin" evidence="2">
    <location>
        <begin position="266"/>
        <end position="374"/>
    </location>
</feature>
<organism evidence="3 4">
    <name type="scientific">Candidatus Accumulibacter phosphatis</name>
    <dbReference type="NCBI Taxonomy" id="327160"/>
    <lineage>
        <taxon>Bacteria</taxon>
        <taxon>Pseudomonadati</taxon>
        <taxon>Pseudomonadota</taxon>
        <taxon>Betaproteobacteria</taxon>
        <taxon>Candidatus Accumulibacter</taxon>
    </lineage>
</organism>
<dbReference type="InterPro" id="IPR011049">
    <property type="entry name" value="Serralysin-like_metalloprot_C"/>
</dbReference>
<dbReference type="PROSITE" id="PS50268">
    <property type="entry name" value="CADHERIN_2"/>
    <property type="match status" value="1"/>
</dbReference>
<dbReference type="Gene3D" id="2.60.40.1220">
    <property type="match status" value="1"/>
</dbReference>
<name>A0A080LZ92_9PROT</name>
<accession>A0A080LZ92</accession>
<dbReference type="InterPro" id="IPR014755">
    <property type="entry name" value="Cu-Rt/internalin_Ig-like"/>
</dbReference>
<dbReference type="EMBL" id="JDVG02000098">
    <property type="protein sequence ID" value="KFB74111.1"/>
    <property type="molecule type" value="Genomic_DNA"/>
</dbReference>
<dbReference type="Gene3D" id="2.60.40.60">
    <property type="entry name" value="Cadherins"/>
    <property type="match status" value="1"/>
</dbReference>
<dbReference type="SUPFAM" id="SSF51120">
    <property type="entry name" value="beta-Roll"/>
    <property type="match status" value="1"/>
</dbReference>
<keyword evidence="1" id="KW-0732">Signal</keyword>
<dbReference type="Pfam" id="PF13205">
    <property type="entry name" value="Big_5"/>
    <property type="match status" value="1"/>
</dbReference>
<evidence type="ECO:0000256" key="1">
    <source>
        <dbReference type="ARBA" id="ARBA00022729"/>
    </source>
</evidence>
<dbReference type="Proteomes" id="UP000020077">
    <property type="component" value="Unassembled WGS sequence"/>
</dbReference>
<dbReference type="CDD" id="cd11304">
    <property type="entry name" value="Cadherin_repeat"/>
    <property type="match status" value="1"/>
</dbReference>
<protein>
    <recommendedName>
        <fullName evidence="2">Cadherin domain-containing protein</fullName>
    </recommendedName>
</protein>
<reference evidence="3 4" key="1">
    <citation type="submission" date="2014-02" db="EMBL/GenBank/DDBJ databases">
        <title>Expanding our view of genomic diversity in Candidatus Accumulibacter clades.</title>
        <authorList>
            <person name="Skennerton C.T."/>
            <person name="Barr J.J."/>
            <person name="Slater F.R."/>
            <person name="Bond P.L."/>
            <person name="Tyson G.W."/>
        </authorList>
    </citation>
    <scope>NUCLEOTIDE SEQUENCE [LARGE SCALE GENOMIC DNA]</scope>
    <source>
        <strain evidence="4">BA-91</strain>
    </source>
</reference>
<dbReference type="InterPro" id="IPR028059">
    <property type="entry name" value="SWM_rpt"/>
</dbReference>
<evidence type="ECO:0000313" key="4">
    <source>
        <dbReference type="Proteomes" id="UP000020077"/>
    </source>
</evidence>
<dbReference type="GO" id="GO:0016020">
    <property type="term" value="C:membrane"/>
    <property type="evidence" value="ECO:0007669"/>
    <property type="project" value="InterPro"/>
</dbReference>
<dbReference type="PRINTS" id="PR00313">
    <property type="entry name" value="CABNDNGRPT"/>
</dbReference>
<evidence type="ECO:0000313" key="3">
    <source>
        <dbReference type="EMBL" id="KFB74111.1"/>
    </source>
</evidence>
<comment type="caution">
    <text evidence="3">The sequence shown here is derived from an EMBL/GenBank/DDBJ whole genome shotgun (WGS) entry which is preliminary data.</text>
</comment>
<sequence length="1292" mass="125779">MAFTSGNDVNILQASDASVVGAGAGNDKYILSATGLAAGQTITLSDSQGSNTLQLIGGLTITSSIVANNVAQLTLSNGAVVNINGANNFSYEIGGDPLTGVAGTIQNYNTFATTTLGAPSVPATGTVAGTPNTVISSTPPTAYTLTASAPSVVEGTPVTFTLTSSAATTTDQTFTVSLVGDNKGGTLAGSASAADFPASTVTSVTLPAGPAGATTTFTVTPVANDGTEGLEGFKVSLLNSSFTAVATSPVVVITDATTDVTAPVVAAPAAPFSYAENSAAGILIGTVTATDNVGVTGYTIASGNTAGYFAIDATGKITLTAAGAAAPAANDFETTPADNSFTLGVTASDAAGNVSAVQNVVLNLTNVDDDAPVLSSAIYNTTNVVMAFNETLSTTNGVPASSSFAGTMNVGGTVSNLNITGVSISGSTVNLTVGTSIPAGATVKVSYTAPTTAPLQDAAGNKVANISLTAAATDVTAPTLSSSTPADNATEVAIGNNIVLTFSETVKVGTGNITIVNSADATDTRTISVTDSTQVSFSGTSVTINPTADLKAASNYYVNVASTAIADTIGNPFAGISTTSALNFSTPGATIAGTTYTLTQGLDNVPGTSGDDTINGFLDSGAVTWQSTDVIAGGLGTDTLTALGVSGTLDFTQTTGVEKFVLGTAAAGIAGANFALTAGETSISLLNPLANTTLTNIGMTASGFDLGVTGDRAGGPDTHSFAFAPSTTGGATDAVRLALNGVSGTVVVDVNNGVETVAVTTSGANSTLAAFTLGAAVTRLNIAGDKNLDIKATALLAPLTTVDASSATGNVVVNASANANTLTFTGGTGNDTLNMGALLTTADTLAGGNGTDTLQVSAAQTAANLTNVSGFEIFGMNGAAITQDWSLISSKFANRASIGSAHLLTLNNIINGLVVDDNVTGGSLTLGALASPSATDAVTVNVGGTAGAVTLAAIIRDADVETLNINSQGTLGNTITTFGANVNATLTGATGMTVTGTGTLSGTLDASAMTAGLTATTGTTALTVLGSTVADTLTSGIVAAAATQTLNGNAGNDTINAAAVVTATAVININGGAGNDTITGPGGAFAILGVIDGGDGMDVINAGASTGVGAAGIVIRSNATTVADADVITNFTSGVEGFRYTGAVANGAVTTINNAAGNIQASVAGASLNAELASVLALNTSATAYIETTALTGSSLTALNNLATATPATLGALYTTFENELVTALAGAVSGLDTVLSTTDKVLMAFNGGGHTVLVRVTNTDQSVANTLTAAEIDLVGVFNGTALLAAADFIA</sequence>
<dbReference type="SUPFAM" id="SSF49313">
    <property type="entry name" value="Cadherin-like"/>
    <property type="match status" value="1"/>
</dbReference>